<keyword evidence="1" id="KW-0812">Transmembrane</keyword>
<dbReference type="Proteomes" id="UP000226031">
    <property type="component" value="Unassembled WGS sequence"/>
</dbReference>
<feature type="transmembrane region" description="Helical" evidence="1">
    <location>
        <begin position="260"/>
        <end position="281"/>
    </location>
</feature>
<dbReference type="STRING" id="73230.A0A2B7ZHD3"/>
<dbReference type="EMBL" id="PDND01000014">
    <property type="protein sequence ID" value="PGH35894.1"/>
    <property type="molecule type" value="Genomic_DNA"/>
</dbReference>
<keyword evidence="4" id="KW-1185">Reference proteome</keyword>
<organism evidence="3 4">
    <name type="scientific">[Emmonsia] crescens</name>
    <dbReference type="NCBI Taxonomy" id="73230"/>
    <lineage>
        <taxon>Eukaryota</taxon>
        <taxon>Fungi</taxon>
        <taxon>Dikarya</taxon>
        <taxon>Ascomycota</taxon>
        <taxon>Pezizomycotina</taxon>
        <taxon>Eurotiomycetes</taxon>
        <taxon>Eurotiomycetidae</taxon>
        <taxon>Onygenales</taxon>
        <taxon>Ajellomycetaceae</taxon>
        <taxon>Emergomyces</taxon>
    </lineage>
</organism>
<keyword evidence="1" id="KW-1133">Transmembrane helix</keyword>
<gene>
    <name evidence="3" type="ORF">GX50_01219</name>
</gene>
<dbReference type="Pfam" id="PF24539">
    <property type="entry name" value="DUF7600"/>
    <property type="match status" value="1"/>
</dbReference>
<evidence type="ECO:0000313" key="4">
    <source>
        <dbReference type="Proteomes" id="UP000226031"/>
    </source>
</evidence>
<evidence type="ECO:0000313" key="3">
    <source>
        <dbReference type="EMBL" id="PGH35894.1"/>
    </source>
</evidence>
<name>A0A2B7ZHD3_9EURO</name>
<reference evidence="3 4" key="1">
    <citation type="submission" date="2017-10" db="EMBL/GenBank/DDBJ databases">
        <title>Comparative genomics in systemic dimorphic fungi from Ajellomycetaceae.</title>
        <authorList>
            <person name="Munoz J.F."/>
            <person name="Mcewen J.G."/>
            <person name="Clay O.K."/>
            <person name="Cuomo C.A."/>
        </authorList>
    </citation>
    <scope>NUCLEOTIDE SEQUENCE [LARGE SCALE GENOMIC DNA]</scope>
    <source>
        <strain evidence="3 4">UAMH4076</strain>
    </source>
</reference>
<feature type="domain" description="DUF7600" evidence="2">
    <location>
        <begin position="51"/>
        <end position="151"/>
    </location>
</feature>
<dbReference type="InterPro" id="IPR056021">
    <property type="entry name" value="DUF7600"/>
</dbReference>
<evidence type="ECO:0000256" key="1">
    <source>
        <dbReference type="SAM" id="Phobius"/>
    </source>
</evidence>
<protein>
    <recommendedName>
        <fullName evidence="2">DUF7600 domain-containing protein</fullName>
    </recommendedName>
</protein>
<sequence length="282" mass="31766">MIREAVSNRKHPSPCPQLQNRLRIWKLVNSLADLVNAITNGRFGGIPNSTDYKDDLEVDDTHWHHAGASKLTYAPSEPARFGIGCRLMHSRSVSLPHGLIRVYVSTVKLRDEEWVSGIRFVLPNGGKRELGYILSGHEIHPSLPKLSLFRYSSISASAVLIFESKWDPSGIQVEYGSPVSGSTIHTFGELSEAKTTYPINGPLGEYITKISTWVSTHRTTHRFGCGFRFETNFGKEMNFPAPKCMEILGRDTRFKATDDTMVITGFFFVRHAIFLSTFHFIF</sequence>
<keyword evidence="1" id="KW-0472">Membrane</keyword>
<accession>A0A2B7ZHD3</accession>
<proteinExistence type="predicted"/>
<dbReference type="AlphaFoldDB" id="A0A2B7ZHD3"/>
<evidence type="ECO:0000259" key="2">
    <source>
        <dbReference type="Pfam" id="PF24539"/>
    </source>
</evidence>
<comment type="caution">
    <text evidence="3">The sequence shown here is derived from an EMBL/GenBank/DDBJ whole genome shotgun (WGS) entry which is preliminary data.</text>
</comment>